<keyword evidence="2 4" id="KW-0547">Nucleotide-binding</keyword>
<dbReference type="GO" id="GO:0005524">
    <property type="term" value="F:ATP binding"/>
    <property type="evidence" value="ECO:0007669"/>
    <property type="project" value="UniProtKB-UniRule"/>
</dbReference>
<dbReference type="KEGG" id="hmi:soil367_08740"/>
<accession>A0A4P7XG91</accession>
<dbReference type="EMBL" id="CP031093">
    <property type="protein sequence ID" value="QCF26001.1"/>
    <property type="molecule type" value="Genomic_DNA"/>
</dbReference>
<dbReference type="PANTHER" id="PTHR43585:SF2">
    <property type="entry name" value="ATP-GRASP ENZYME FSQD"/>
    <property type="match status" value="1"/>
</dbReference>
<reference evidence="6 7" key="1">
    <citation type="submission" date="2018-07" db="EMBL/GenBank/DDBJ databases">
        <title>Marsedoiliclastica nanhaica gen. nov. sp. nov., a novel marine hydrocarbonoclastic bacterium isolated from an in-situ enriched hydrocarbon-degrading consortium in deep-sea sediment.</title>
        <authorList>
            <person name="Dong C."/>
            <person name="Ma T."/>
            <person name="Liu R."/>
            <person name="Shao Z."/>
        </authorList>
    </citation>
    <scope>NUCLEOTIDE SEQUENCE [LARGE SCALE GENOMIC DNA]</scope>
    <source>
        <strain evidence="7">soil36-7</strain>
    </source>
</reference>
<dbReference type="SUPFAM" id="SSF56059">
    <property type="entry name" value="Glutathione synthetase ATP-binding domain-like"/>
    <property type="match status" value="1"/>
</dbReference>
<dbReference type="OrthoDB" id="8441067at2"/>
<evidence type="ECO:0000256" key="4">
    <source>
        <dbReference type="PROSITE-ProRule" id="PRU00409"/>
    </source>
</evidence>
<evidence type="ECO:0000259" key="5">
    <source>
        <dbReference type="PROSITE" id="PS50975"/>
    </source>
</evidence>
<organism evidence="6 7">
    <name type="scientific">Hydrocarboniclastica marina</name>
    <dbReference type="NCBI Taxonomy" id="2259620"/>
    <lineage>
        <taxon>Bacteria</taxon>
        <taxon>Pseudomonadati</taxon>
        <taxon>Pseudomonadota</taxon>
        <taxon>Gammaproteobacteria</taxon>
        <taxon>Alteromonadales</taxon>
        <taxon>Alteromonadaceae</taxon>
        <taxon>Hydrocarboniclastica</taxon>
    </lineage>
</organism>
<dbReference type="PROSITE" id="PS50975">
    <property type="entry name" value="ATP_GRASP"/>
    <property type="match status" value="1"/>
</dbReference>
<dbReference type="RefSeq" id="WP_136548722.1">
    <property type="nucleotide sequence ID" value="NZ_CP031093.1"/>
</dbReference>
<evidence type="ECO:0000256" key="1">
    <source>
        <dbReference type="ARBA" id="ARBA00022598"/>
    </source>
</evidence>
<dbReference type="GO" id="GO:0016874">
    <property type="term" value="F:ligase activity"/>
    <property type="evidence" value="ECO:0007669"/>
    <property type="project" value="UniProtKB-KW"/>
</dbReference>
<evidence type="ECO:0000256" key="3">
    <source>
        <dbReference type="ARBA" id="ARBA00022840"/>
    </source>
</evidence>
<dbReference type="InterPro" id="IPR052032">
    <property type="entry name" value="ATP-dep_AA_Ligase"/>
</dbReference>
<dbReference type="PANTHER" id="PTHR43585">
    <property type="entry name" value="FUMIPYRROLE BIOSYNTHESIS PROTEIN C"/>
    <property type="match status" value="1"/>
</dbReference>
<dbReference type="AlphaFoldDB" id="A0A4P7XG91"/>
<gene>
    <name evidence="6" type="ORF">soil367_08740</name>
</gene>
<dbReference type="Pfam" id="PF13535">
    <property type="entry name" value="ATP-grasp_4"/>
    <property type="match status" value="1"/>
</dbReference>
<protein>
    <submittedName>
        <fullName evidence="6">ATP-grasp domain-containing protein</fullName>
    </submittedName>
</protein>
<keyword evidence="3 4" id="KW-0067">ATP-binding</keyword>
<dbReference type="InterPro" id="IPR005479">
    <property type="entry name" value="CPAse_ATP-bd"/>
</dbReference>
<proteinExistence type="predicted"/>
<evidence type="ECO:0000313" key="6">
    <source>
        <dbReference type="EMBL" id="QCF26001.1"/>
    </source>
</evidence>
<dbReference type="InterPro" id="IPR011761">
    <property type="entry name" value="ATP-grasp"/>
</dbReference>
<keyword evidence="7" id="KW-1185">Reference proteome</keyword>
<dbReference type="Gene3D" id="3.30.470.20">
    <property type="entry name" value="ATP-grasp fold, B domain"/>
    <property type="match status" value="1"/>
</dbReference>
<dbReference type="Proteomes" id="UP000298049">
    <property type="component" value="Chromosome"/>
</dbReference>
<sequence>MKKNVFVPALTDLQREELETVHGIGDVAFHGLLEVERLVDQPETLDFDTVLADARRELKAFDGSIDGIIAHWDFPTSVLVPMLCKDYGIPSPSLESVLKCEHKYWSRVEQEKSVPEFIPRFSSFDPFDDDALSKIELEFPFWVKPVKAFASQLGFMIENEEQFREAIKETREKIGQFGDPFEQAMAHADVPAEITALGGSACIAEEIIAGIQSAPEGTVFDGKFNVHGTLDMLPDDVGKSFGRLVYPSTLPEKVQARMHDCCERFLKHIGFDDGCFNAEFMWDEARDKLWLIEVNTRISQSHSEMFIKVDGESNHRVAIDVALGIPPDMPRGKGGFKVAAKCQINYYGQDAIAKRVPTEAELSALERRFPRSAFVIELEEGMRLSDLPNQNTRAFHLGDIYIGAQSHEELVQNFNNCMASLSFDLEPVKHED</sequence>
<feature type="domain" description="ATP-grasp" evidence="5">
    <location>
        <begin position="81"/>
        <end position="323"/>
    </location>
</feature>
<evidence type="ECO:0000256" key="2">
    <source>
        <dbReference type="ARBA" id="ARBA00022741"/>
    </source>
</evidence>
<keyword evidence="1" id="KW-0436">Ligase</keyword>
<name>A0A4P7XG91_9ALTE</name>
<dbReference type="PROSITE" id="PS00867">
    <property type="entry name" value="CPSASE_2"/>
    <property type="match status" value="1"/>
</dbReference>
<dbReference type="GO" id="GO:0046872">
    <property type="term" value="F:metal ion binding"/>
    <property type="evidence" value="ECO:0007669"/>
    <property type="project" value="InterPro"/>
</dbReference>
<evidence type="ECO:0000313" key="7">
    <source>
        <dbReference type="Proteomes" id="UP000298049"/>
    </source>
</evidence>